<dbReference type="InterPro" id="IPR050350">
    <property type="entry name" value="Compl-Cell_Adhes-Reg"/>
</dbReference>
<sequence>MSGCSAPYLPGTKCTSTCEEGYASSVGDSRNITCLSSKTWSADSLVCTGCRPPRRVRNANVTECSAPYVIGEKCRYQCKSGYGHKSGDTIRTCTADRSWSGRNINCRPECPPAPSIPNSTKKECSKKECVYRCDDGYEKKSGDTLLRCSMVNGKWIGTEINCQPSG</sequence>
<organism>
    <name type="scientific">Branchiostoma floridae</name>
    <name type="common">Florida lancelet</name>
    <name type="synonym">Amphioxus</name>
    <dbReference type="NCBI Taxonomy" id="7739"/>
    <lineage>
        <taxon>Eukaryota</taxon>
        <taxon>Metazoa</taxon>
        <taxon>Chordata</taxon>
        <taxon>Cephalochordata</taxon>
        <taxon>Leptocardii</taxon>
        <taxon>Amphioxiformes</taxon>
        <taxon>Branchiostomatidae</taxon>
        <taxon>Branchiostoma</taxon>
    </lineage>
</organism>
<dbReference type="AlphaFoldDB" id="C3YCR9"/>
<keyword evidence="3 5" id="KW-1015">Disulfide bond</keyword>
<dbReference type="Gene3D" id="2.10.70.10">
    <property type="entry name" value="Complement Module, domain 1"/>
    <property type="match status" value="3"/>
</dbReference>
<evidence type="ECO:0000256" key="4">
    <source>
        <dbReference type="ARBA" id="ARBA00023180"/>
    </source>
</evidence>
<dbReference type="CDD" id="cd00033">
    <property type="entry name" value="CCP"/>
    <property type="match status" value="1"/>
</dbReference>
<comment type="caution">
    <text evidence="5">Lacks conserved residue(s) required for the propagation of feature annotation.</text>
</comment>
<dbReference type="PROSITE" id="PS50923">
    <property type="entry name" value="SUSHI"/>
    <property type="match status" value="2"/>
</dbReference>
<evidence type="ECO:0000256" key="5">
    <source>
        <dbReference type="PROSITE-ProRule" id="PRU00302"/>
    </source>
</evidence>
<feature type="domain" description="Sushi" evidence="6">
    <location>
        <begin position="111"/>
        <end position="164"/>
    </location>
</feature>
<reference evidence="7" key="1">
    <citation type="journal article" date="2008" name="Nature">
        <title>The amphioxus genome and the evolution of the chordate karyotype.</title>
        <authorList>
            <consortium name="US DOE Joint Genome Institute (JGI-PGF)"/>
            <person name="Putnam N.H."/>
            <person name="Butts T."/>
            <person name="Ferrier D.E.K."/>
            <person name="Furlong R.F."/>
            <person name="Hellsten U."/>
            <person name="Kawashima T."/>
            <person name="Robinson-Rechavi M."/>
            <person name="Shoguchi E."/>
            <person name="Terry A."/>
            <person name="Yu J.-K."/>
            <person name="Benito-Gutierrez E.L."/>
            <person name="Dubchak I."/>
            <person name="Garcia-Fernandez J."/>
            <person name="Gibson-Brown J.J."/>
            <person name="Grigoriev I.V."/>
            <person name="Horton A.C."/>
            <person name="de Jong P.J."/>
            <person name="Jurka J."/>
            <person name="Kapitonov V.V."/>
            <person name="Kohara Y."/>
            <person name="Kuroki Y."/>
            <person name="Lindquist E."/>
            <person name="Lucas S."/>
            <person name="Osoegawa K."/>
            <person name="Pennacchio L.A."/>
            <person name="Salamov A.A."/>
            <person name="Satou Y."/>
            <person name="Sauka-Spengler T."/>
            <person name="Schmutz J."/>
            <person name="Shin-I T."/>
            <person name="Toyoda A."/>
            <person name="Bronner-Fraser M."/>
            <person name="Fujiyama A."/>
            <person name="Holland L.Z."/>
            <person name="Holland P.W.H."/>
            <person name="Satoh N."/>
            <person name="Rokhsar D.S."/>
        </authorList>
    </citation>
    <scope>NUCLEOTIDE SEQUENCE [LARGE SCALE GENOMIC DNA]</scope>
    <source>
        <strain evidence="7">S238N-H82</strain>
        <tissue evidence="7">Testes</tissue>
    </source>
</reference>
<gene>
    <name evidence="7" type="ORF">BRAFLDRAFT_90821</name>
</gene>
<protein>
    <recommendedName>
        <fullName evidence="6">Sushi domain-containing protein</fullName>
    </recommendedName>
</protein>
<proteinExistence type="predicted"/>
<dbReference type="SUPFAM" id="SSF57535">
    <property type="entry name" value="Complement control module/SCR domain"/>
    <property type="match status" value="3"/>
</dbReference>
<accession>C3YCR9</accession>
<dbReference type="InterPro" id="IPR035976">
    <property type="entry name" value="Sushi/SCR/CCP_sf"/>
</dbReference>
<evidence type="ECO:0000256" key="2">
    <source>
        <dbReference type="ARBA" id="ARBA00022737"/>
    </source>
</evidence>
<evidence type="ECO:0000313" key="7">
    <source>
        <dbReference type="EMBL" id="EEN61870.1"/>
    </source>
</evidence>
<keyword evidence="4" id="KW-0325">Glycoprotein</keyword>
<dbReference type="PANTHER" id="PTHR19325">
    <property type="entry name" value="COMPLEMENT COMPONENT-RELATED SUSHI DOMAIN-CONTAINING"/>
    <property type="match status" value="1"/>
</dbReference>
<dbReference type="Pfam" id="PF00084">
    <property type="entry name" value="Sushi"/>
    <property type="match status" value="2"/>
</dbReference>
<dbReference type="InParanoid" id="C3YCR9"/>
<feature type="disulfide bond" evidence="5">
    <location>
        <begin position="50"/>
        <end position="93"/>
    </location>
</feature>
<evidence type="ECO:0000259" key="6">
    <source>
        <dbReference type="PROSITE" id="PS50923"/>
    </source>
</evidence>
<evidence type="ECO:0000256" key="1">
    <source>
        <dbReference type="ARBA" id="ARBA00022659"/>
    </source>
</evidence>
<keyword evidence="2" id="KW-0677">Repeat</keyword>
<dbReference type="SMART" id="SM00032">
    <property type="entry name" value="CCP"/>
    <property type="match status" value="3"/>
</dbReference>
<evidence type="ECO:0000256" key="3">
    <source>
        <dbReference type="ARBA" id="ARBA00023157"/>
    </source>
</evidence>
<feature type="domain" description="Sushi" evidence="6">
    <location>
        <begin position="48"/>
        <end position="108"/>
    </location>
</feature>
<keyword evidence="1 5" id="KW-0768">Sushi</keyword>
<dbReference type="EMBL" id="GG666502">
    <property type="protein sequence ID" value="EEN61870.1"/>
    <property type="molecule type" value="Genomic_DNA"/>
</dbReference>
<dbReference type="InterPro" id="IPR000436">
    <property type="entry name" value="Sushi_SCR_CCP_dom"/>
</dbReference>
<dbReference type="PANTHER" id="PTHR19325:SF560">
    <property type="entry name" value="SUSHI, VON WILLEBRAND FACTOR TYPE A, EGF AND PENTRAXIN DOMAIN-CONTAINING PROTEIN 1"/>
    <property type="match status" value="1"/>
</dbReference>
<name>C3YCR9_BRAFL</name>